<sequence>MTSTESVVYIHSPEERGKDSSATSDADFCREAKRTMYREGNEATPVRSPRYFRSMTGLSSRFRRPTGGRCGGERDRYRGVGPS</sequence>
<name>L9Y5S3_NATGS</name>
<feature type="compositionally biased region" description="Basic and acidic residues" evidence="1">
    <location>
        <begin position="71"/>
        <end position="83"/>
    </location>
</feature>
<comment type="caution">
    <text evidence="2">The sequence shown here is derived from an EMBL/GenBank/DDBJ whole genome shotgun (WGS) entry which is preliminary data.</text>
</comment>
<dbReference type="AlphaFoldDB" id="L9Y5S3"/>
<protein>
    <submittedName>
        <fullName evidence="2">Uncharacterized protein</fullName>
    </submittedName>
</protein>
<proteinExistence type="predicted"/>
<evidence type="ECO:0000313" key="5">
    <source>
        <dbReference type="Proteomes" id="UP000234484"/>
    </source>
</evidence>
<feature type="region of interest" description="Disordered" evidence="1">
    <location>
        <begin position="1"/>
        <end position="27"/>
    </location>
</feature>
<evidence type="ECO:0000313" key="3">
    <source>
        <dbReference type="EMBL" id="PLK21175.1"/>
    </source>
</evidence>
<dbReference type="Proteomes" id="UP000011613">
    <property type="component" value="Unassembled WGS sequence"/>
</dbReference>
<accession>L9Y5S3</accession>
<evidence type="ECO:0000313" key="4">
    <source>
        <dbReference type="Proteomes" id="UP000011613"/>
    </source>
</evidence>
<gene>
    <name evidence="2" type="ORF">C490_07744</name>
    <name evidence="3" type="ORF">CYV19_05965</name>
</gene>
<dbReference type="EMBL" id="PKKI01000012">
    <property type="protein sequence ID" value="PLK21175.1"/>
    <property type="molecule type" value="Genomic_DNA"/>
</dbReference>
<dbReference type="Proteomes" id="UP000234484">
    <property type="component" value="Unassembled WGS sequence"/>
</dbReference>
<evidence type="ECO:0000313" key="2">
    <source>
        <dbReference type="EMBL" id="ELY69399.1"/>
    </source>
</evidence>
<feature type="region of interest" description="Disordered" evidence="1">
    <location>
        <begin position="39"/>
        <end position="83"/>
    </location>
</feature>
<evidence type="ECO:0000256" key="1">
    <source>
        <dbReference type="SAM" id="MobiDB-lite"/>
    </source>
</evidence>
<dbReference type="EMBL" id="AOIC01000062">
    <property type="protein sequence ID" value="ELY69399.1"/>
    <property type="molecule type" value="Genomic_DNA"/>
</dbReference>
<organism evidence="2 4">
    <name type="scientific">Natronobacterium gregoryi (strain ATCC 43098 / DSM 3393 / CCM 3738 / CIP 104747 / IAM 13177 / JCM 8860 / NBRC 102187 / NCIMB 2189 / SP2)</name>
    <dbReference type="NCBI Taxonomy" id="797304"/>
    <lineage>
        <taxon>Archaea</taxon>
        <taxon>Methanobacteriati</taxon>
        <taxon>Methanobacteriota</taxon>
        <taxon>Stenosarchaea group</taxon>
        <taxon>Halobacteria</taxon>
        <taxon>Halobacteriales</taxon>
        <taxon>Natrialbaceae</taxon>
        <taxon>Natronobacterium</taxon>
    </lineage>
</organism>
<reference evidence="2 4" key="1">
    <citation type="journal article" date="2014" name="PLoS Genet.">
        <title>Phylogenetically driven sequencing of extremely halophilic archaea reveals strategies for static and dynamic osmo-response.</title>
        <authorList>
            <person name="Becker E.A."/>
            <person name="Seitzer P.M."/>
            <person name="Tritt A."/>
            <person name="Larsen D."/>
            <person name="Krusor M."/>
            <person name="Yao A.I."/>
            <person name="Wu D."/>
            <person name="Madern D."/>
            <person name="Eisen J.A."/>
            <person name="Darling A.E."/>
            <person name="Facciotti M.T."/>
        </authorList>
    </citation>
    <scope>NUCLEOTIDE SEQUENCE [LARGE SCALE GENOMIC DNA]</scope>
    <source>
        <strain evidence="2 4">SP2</strain>
    </source>
</reference>
<reference evidence="3 5" key="2">
    <citation type="submission" date="2017-12" db="EMBL/GenBank/DDBJ databases">
        <title>The characterization of oligonucleotides binding to NgAgo.</title>
        <authorList>
            <person name="Jiang L."/>
            <person name="He B."/>
            <person name="Kang J."/>
            <person name="Yu M."/>
            <person name="Li N."/>
            <person name="Fang Y."/>
            <person name="Tang Z."/>
            <person name="Wu P."/>
            <person name="Yao P."/>
            <person name="Huang J."/>
        </authorList>
    </citation>
    <scope>NUCLEOTIDE SEQUENCE [LARGE SCALE GENOMIC DNA]</scope>
    <source>
        <strain evidence="3 5">SP2</strain>
        <tissue evidence="3">Freeze-dried powder thallus</tissue>
    </source>
</reference>